<evidence type="ECO:0000313" key="12">
    <source>
        <dbReference type="Proteomes" id="UP001156703"/>
    </source>
</evidence>
<keyword evidence="5" id="KW-0745">Spermidine biosynthesis</keyword>
<dbReference type="SUPFAM" id="SSF56276">
    <property type="entry name" value="S-adenosylmethionine decarboxylase"/>
    <property type="match status" value="1"/>
</dbReference>
<evidence type="ECO:0000256" key="5">
    <source>
        <dbReference type="ARBA" id="ARBA00023066"/>
    </source>
</evidence>
<dbReference type="InterPro" id="IPR042286">
    <property type="entry name" value="AdoMetDC_C"/>
</dbReference>
<name>A0ABQ5ZCC8_9SPHN</name>
<evidence type="ECO:0000256" key="1">
    <source>
        <dbReference type="ARBA" id="ARBA00001928"/>
    </source>
</evidence>
<keyword evidence="4" id="KW-0068">Autocatalytic cleavage</keyword>
<protein>
    <recommendedName>
        <fullName evidence="13">Adenosylmethionine decarboxylase</fullName>
    </recommendedName>
</protein>
<evidence type="ECO:0000256" key="2">
    <source>
        <dbReference type="ARBA" id="ARBA00022691"/>
    </source>
</evidence>
<dbReference type="Gene3D" id="3.30.360.110">
    <property type="entry name" value="S-adenosylmethionine decarboxylase domain"/>
    <property type="match status" value="1"/>
</dbReference>
<evidence type="ECO:0000256" key="6">
    <source>
        <dbReference type="ARBA" id="ARBA00023115"/>
    </source>
</evidence>
<evidence type="ECO:0000256" key="7">
    <source>
        <dbReference type="ARBA" id="ARBA00023145"/>
    </source>
</evidence>
<keyword evidence="10" id="KW-0670">Pyruvate</keyword>
<evidence type="ECO:0000256" key="10">
    <source>
        <dbReference type="ARBA" id="ARBA00023317"/>
    </source>
</evidence>
<evidence type="ECO:0008006" key="13">
    <source>
        <dbReference type="Google" id="ProtNLM"/>
    </source>
</evidence>
<keyword evidence="2" id="KW-0949">S-adenosyl-L-methionine</keyword>
<dbReference type="InterPro" id="IPR016067">
    <property type="entry name" value="S-AdoMet_deCO2ase_core"/>
</dbReference>
<keyword evidence="3" id="KW-0210">Decarboxylase</keyword>
<keyword evidence="8" id="KW-0456">Lyase</keyword>
<evidence type="ECO:0000256" key="9">
    <source>
        <dbReference type="ARBA" id="ARBA00023270"/>
    </source>
</evidence>
<comment type="caution">
    <text evidence="11">The sequence shown here is derived from an EMBL/GenBank/DDBJ whole genome shotgun (WGS) entry which is preliminary data.</text>
</comment>
<comment type="cofactor">
    <cofactor evidence="1">
        <name>pyruvate</name>
        <dbReference type="ChEBI" id="CHEBI:15361"/>
    </cofactor>
</comment>
<dbReference type="Gene3D" id="3.30.160.750">
    <property type="match status" value="1"/>
</dbReference>
<keyword evidence="7" id="KW-0865">Zymogen</keyword>
<evidence type="ECO:0000313" key="11">
    <source>
        <dbReference type="EMBL" id="GLR48262.1"/>
    </source>
</evidence>
<evidence type="ECO:0000256" key="8">
    <source>
        <dbReference type="ARBA" id="ARBA00023239"/>
    </source>
</evidence>
<dbReference type="Pfam" id="PF02675">
    <property type="entry name" value="AdoMet_dc"/>
    <property type="match status" value="1"/>
</dbReference>
<dbReference type="EMBL" id="BSOO01000022">
    <property type="protein sequence ID" value="GLR48262.1"/>
    <property type="molecule type" value="Genomic_DNA"/>
</dbReference>
<organism evidence="11 12">
    <name type="scientific">Sphingomonas astaxanthinifaciens DSM 22298</name>
    <dbReference type="NCBI Taxonomy" id="1123267"/>
    <lineage>
        <taxon>Bacteria</taxon>
        <taxon>Pseudomonadati</taxon>
        <taxon>Pseudomonadota</taxon>
        <taxon>Alphaproteobacteria</taxon>
        <taxon>Sphingomonadales</taxon>
        <taxon>Sphingomonadaceae</taxon>
        <taxon>Sphingomonas</taxon>
    </lineage>
</organism>
<dbReference type="RefSeq" id="WP_037504324.1">
    <property type="nucleotide sequence ID" value="NZ_BSOO01000022.1"/>
</dbReference>
<evidence type="ECO:0000256" key="3">
    <source>
        <dbReference type="ARBA" id="ARBA00022793"/>
    </source>
</evidence>
<dbReference type="NCBIfam" id="TIGR03330">
    <property type="entry name" value="SAM_DCase_Bsu"/>
    <property type="match status" value="1"/>
</dbReference>
<dbReference type="InterPro" id="IPR042284">
    <property type="entry name" value="AdoMetDC_N"/>
</dbReference>
<evidence type="ECO:0000256" key="4">
    <source>
        <dbReference type="ARBA" id="ARBA00022813"/>
    </source>
</evidence>
<reference evidence="12" key="1">
    <citation type="journal article" date="2019" name="Int. J. Syst. Evol. Microbiol.">
        <title>The Global Catalogue of Microorganisms (GCM) 10K type strain sequencing project: providing services to taxonomists for standard genome sequencing and annotation.</title>
        <authorList>
            <consortium name="The Broad Institute Genomics Platform"/>
            <consortium name="The Broad Institute Genome Sequencing Center for Infectious Disease"/>
            <person name="Wu L."/>
            <person name="Ma J."/>
        </authorList>
    </citation>
    <scope>NUCLEOTIDE SEQUENCE [LARGE SCALE GENOMIC DNA]</scope>
    <source>
        <strain evidence="12">NBRC 102146</strain>
    </source>
</reference>
<accession>A0ABQ5ZCC8</accession>
<keyword evidence="6" id="KW-0620">Polyamine biosynthesis</keyword>
<dbReference type="InterPro" id="IPR003826">
    <property type="entry name" value="AdoMetDC_fam_prok"/>
</dbReference>
<gene>
    <name evidence="11" type="ORF">GCM10007925_19760</name>
</gene>
<dbReference type="PANTHER" id="PTHR33866">
    <property type="entry name" value="S-ADENOSYLMETHIONINE DECARBOXYLASE PROENZYME"/>
    <property type="match status" value="1"/>
</dbReference>
<proteinExistence type="predicted"/>
<keyword evidence="9" id="KW-0704">Schiff base</keyword>
<dbReference type="PANTHER" id="PTHR33866:SF2">
    <property type="entry name" value="S-ADENOSYLMETHIONINE DECARBOXYLASE PROENZYME"/>
    <property type="match status" value="1"/>
</dbReference>
<sequence length="119" mass="12638">MSAHQPWNSVHLIADLVGGRGLDDAALIERVLRRAAEVAGATVLEVRLHSFGVGQGVTGIALLAESHISIHSWPEEAFAAIDIFLCGATCHPEAALAAIAEGLQAEVRTQQLVRRAVRD</sequence>
<keyword evidence="12" id="KW-1185">Reference proteome</keyword>
<dbReference type="InterPro" id="IPR017716">
    <property type="entry name" value="S-AdoMet_deCOase_pro-enz"/>
</dbReference>
<dbReference type="Proteomes" id="UP001156703">
    <property type="component" value="Unassembled WGS sequence"/>
</dbReference>